<gene>
    <name evidence="8" type="ORF">Ae201684_017642</name>
</gene>
<feature type="transmembrane region" description="Helical" evidence="7">
    <location>
        <begin position="93"/>
        <end position="113"/>
    </location>
</feature>
<dbReference type="InterPro" id="IPR036259">
    <property type="entry name" value="MFS_trans_sf"/>
</dbReference>
<dbReference type="InterPro" id="IPR039309">
    <property type="entry name" value="BT1"/>
</dbReference>
<evidence type="ECO:0000256" key="1">
    <source>
        <dbReference type="ARBA" id="ARBA00004141"/>
    </source>
</evidence>
<sequence>MKRDRQDVDERLASYNHSLVQDEDDSHYVTMKTTTELQDDGALVGGGAISLLSREAMALFAQYAAVGIVSSMLPALSFPIFNNYLKLEGYQTASYSQLVTLGASFKVIFGLLSDCCPIYGYRRKSWMLIGWSVTTVCLTIMTFSTLGDPYCNVEKAIAQGRPRACSTIYSKTADEDKKFFNLDAPNSGTKFILLSTLVSFAYIMAVCASDAMVVEYAQREPLTIRGRLQTAVYIVREVSQLVTSLTTGLGLSSPNYGGDFSSRSHPMCHMQSACFLASL</sequence>
<evidence type="ECO:0000256" key="7">
    <source>
        <dbReference type="SAM" id="Phobius"/>
    </source>
</evidence>
<comment type="caution">
    <text evidence="8">The sequence shown here is derived from an EMBL/GenBank/DDBJ whole genome shotgun (WGS) entry which is preliminary data.</text>
</comment>
<dbReference type="PANTHER" id="PTHR31585">
    <property type="entry name" value="FOLATE-BIOPTERIN TRANSPORTER 1, CHLOROPLASTIC"/>
    <property type="match status" value="1"/>
</dbReference>
<dbReference type="AlphaFoldDB" id="A0A6G0W8R3"/>
<protein>
    <recommendedName>
        <fullName evidence="10">Major facilitator superfamily associated domain-containing protein</fullName>
    </recommendedName>
</protein>
<proteinExistence type="inferred from homology"/>
<reference evidence="8 9" key="1">
    <citation type="submission" date="2019-07" db="EMBL/GenBank/DDBJ databases">
        <title>Genomics analysis of Aphanomyces spp. identifies a new class of oomycete effector associated with host adaptation.</title>
        <authorList>
            <person name="Gaulin E."/>
        </authorList>
    </citation>
    <scope>NUCLEOTIDE SEQUENCE [LARGE SCALE GENOMIC DNA]</scope>
    <source>
        <strain evidence="8 9">ATCC 201684</strain>
    </source>
</reference>
<evidence type="ECO:0000256" key="5">
    <source>
        <dbReference type="ARBA" id="ARBA00022989"/>
    </source>
</evidence>
<evidence type="ECO:0000313" key="8">
    <source>
        <dbReference type="EMBL" id="KAF0723489.1"/>
    </source>
</evidence>
<keyword evidence="3" id="KW-0813">Transport</keyword>
<dbReference type="VEuPathDB" id="FungiDB:AeMF1_016251"/>
<keyword evidence="6 7" id="KW-0472">Membrane</keyword>
<dbReference type="EMBL" id="VJMJ01000305">
    <property type="protein sequence ID" value="KAF0723489.1"/>
    <property type="molecule type" value="Genomic_DNA"/>
</dbReference>
<dbReference type="Proteomes" id="UP000481153">
    <property type="component" value="Unassembled WGS sequence"/>
</dbReference>
<dbReference type="Pfam" id="PF03092">
    <property type="entry name" value="BT1"/>
    <property type="match status" value="1"/>
</dbReference>
<evidence type="ECO:0000256" key="6">
    <source>
        <dbReference type="ARBA" id="ARBA00023136"/>
    </source>
</evidence>
<feature type="transmembrane region" description="Helical" evidence="7">
    <location>
        <begin position="60"/>
        <end position="81"/>
    </location>
</feature>
<name>A0A6G0W8R3_9STRA</name>
<evidence type="ECO:0000256" key="2">
    <source>
        <dbReference type="ARBA" id="ARBA00007015"/>
    </source>
</evidence>
<evidence type="ECO:0000256" key="4">
    <source>
        <dbReference type="ARBA" id="ARBA00022692"/>
    </source>
</evidence>
<feature type="transmembrane region" description="Helical" evidence="7">
    <location>
        <begin position="125"/>
        <end position="146"/>
    </location>
</feature>
<keyword evidence="4 7" id="KW-0812">Transmembrane</keyword>
<dbReference type="SUPFAM" id="SSF103473">
    <property type="entry name" value="MFS general substrate transporter"/>
    <property type="match status" value="1"/>
</dbReference>
<dbReference type="PANTHER" id="PTHR31585:SF5">
    <property type="entry name" value="RNA-BINDING S4 DOMAIN-CONTAINING PROTEIN"/>
    <property type="match status" value="1"/>
</dbReference>
<evidence type="ECO:0000313" key="9">
    <source>
        <dbReference type="Proteomes" id="UP000481153"/>
    </source>
</evidence>
<evidence type="ECO:0000256" key="3">
    <source>
        <dbReference type="ARBA" id="ARBA00022448"/>
    </source>
</evidence>
<keyword evidence="5 7" id="KW-1133">Transmembrane helix</keyword>
<dbReference type="GO" id="GO:0016020">
    <property type="term" value="C:membrane"/>
    <property type="evidence" value="ECO:0007669"/>
    <property type="project" value="UniProtKB-SubCell"/>
</dbReference>
<organism evidence="8 9">
    <name type="scientific">Aphanomyces euteiches</name>
    <dbReference type="NCBI Taxonomy" id="100861"/>
    <lineage>
        <taxon>Eukaryota</taxon>
        <taxon>Sar</taxon>
        <taxon>Stramenopiles</taxon>
        <taxon>Oomycota</taxon>
        <taxon>Saprolegniomycetes</taxon>
        <taxon>Saprolegniales</taxon>
        <taxon>Verrucalvaceae</taxon>
        <taxon>Aphanomyces</taxon>
    </lineage>
</organism>
<evidence type="ECO:0008006" key="10">
    <source>
        <dbReference type="Google" id="ProtNLM"/>
    </source>
</evidence>
<accession>A0A6G0W8R3</accession>
<comment type="subcellular location">
    <subcellularLocation>
        <location evidence="1">Membrane</location>
        <topology evidence="1">Multi-pass membrane protein</topology>
    </subcellularLocation>
</comment>
<comment type="similarity">
    <text evidence="2">Belongs to the major facilitator superfamily. Folate-biopterin transporter (TC 2.A.71) family.</text>
</comment>
<keyword evidence="9" id="KW-1185">Reference proteome</keyword>
<feature type="transmembrane region" description="Helical" evidence="7">
    <location>
        <begin position="191"/>
        <end position="217"/>
    </location>
</feature>